<proteinExistence type="predicted"/>
<evidence type="ECO:0000313" key="1">
    <source>
        <dbReference type="EMBL" id="VAW66200.1"/>
    </source>
</evidence>
<dbReference type="EMBL" id="UOFI01000074">
    <property type="protein sequence ID" value="VAW66200.1"/>
    <property type="molecule type" value="Genomic_DNA"/>
</dbReference>
<organism evidence="1">
    <name type="scientific">hydrothermal vent metagenome</name>
    <dbReference type="NCBI Taxonomy" id="652676"/>
    <lineage>
        <taxon>unclassified sequences</taxon>
        <taxon>metagenomes</taxon>
        <taxon>ecological metagenomes</taxon>
    </lineage>
</organism>
<reference evidence="1" key="1">
    <citation type="submission" date="2018-06" db="EMBL/GenBank/DDBJ databases">
        <authorList>
            <person name="Zhirakovskaya E."/>
        </authorList>
    </citation>
    <scope>NUCLEOTIDE SEQUENCE</scope>
</reference>
<dbReference type="AlphaFoldDB" id="A0A3B0XN83"/>
<accession>A0A3B0XN83</accession>
<sequence length="55" mass="6462">MIFFMHIIENDCRFKHTQILFLAPYIKAQYVAFNPIFNYATSINTLPNHSQTIIA</sequence>
<name>A0A3B0XN83_9ZZZZ</name>
<protein>
    <submittedName>
        <fullName evidence="1">Uncharacterized protein</fullName>
    </submittedName>
</protein>
<gene>
    <name evidence="1" type="ORF">MNBD_GAMMA09-3447</name>
</gene>